<dbReference type="CDD" id="cd11855">
    <property type="entry name" value="SH3_Sho1p"/>
    <property type="match status" value="1"/>
</dbReference>
<reference evidence="13" key="1">
    <citation type="submission" date="2020-11" db="EMBL/GenBank/DDBJ databases">
        <authorList>
            <consortium name="DOE Joint Genome Institute"/>
            <person name="Ahrendt S."/>
            <person name="Riley R."/>
            <person name="Andreopoulos W."/>
            <person name="Labutti K."/>
            <person name="Pangilinan J."/>
            <person name="Ruiz-Duenas F.J."/>
            <person name="Barrasa J.M."/>
            <person name="Sanchez-Garcia M."/>
            <person name="Camarero S."/>
            <person name="Miyauchi S."/>
            <person name="Serrano A."/>
            <person name="Linde D."/>
            <person name="Babiker R."/>
            <person name="Drula E."/>
            <person name="Ayuso-Fernandez I."/>
            <person name="Pacheco R."/>
            <person name="Padilla G."/>
            <person name="Ferreira P."/>
            <person name="Barriuso J."/>
            <person name="Kellner H."/>
            <person name="Castanera R."/>
            <person name="Alfaro M."/>
            <person name="Ramirez L."/>
            <person name="Pisabarro A.G."/>
            <person name="Kuo A."/>
            <person name="Tritt A."/>
            <person name="Lipzen A."/>
            <person name="He G."/>
            <person name="Yan M."/>
            <person name="Ng V."/>
            <person name="Cullen D."/>
            <person name="Martin F."/>
            <person name="Rosso M.-N."/>
            <person name="Henrissat B."/>
            <person name="Hibbett D."/>
            <person name="Martinez A.T."/>
            <person name="Grigoriev I.V."/>
        </authorList>
    </citation>
    <scope>NUCLEOTIDE SEQUENCE</scope>
    <source>
        <strain evidence="13">MF-IS2</strain>
    </source>
</reference>
<dbReference type="EMBL" id="MU151219">
    <property type="protein sequence ID" value="KAF9447016.1"/>
    <property type="molecule type" value="Genomic_DNA"/>
</dbReference>
<evidence type="ECO:0000313" key="14">
    <source>
        <dbReference type="Proteomes" id="UP000807342"/>
    </source>
</evidence>
<dbReference type="SMART" id="SM00326">
    <property type="entry name" value="SH3"/>
    <property type="match status" value="1"/>
</dbReference>
<dbReference type="OrthoDB" id="5983572at2759"/>
<evidence type="ECO:0000256" key="9">
    <source>
        <dbReference type="PROSITE-ProRule" id="PRU00192"/>
    </source>
</evidence>
<dbReference type="Pfam" id="PF00018">
    <property type="entry name" value="SH3_1"/>
    <property type="match status" value="1"/>
</dbReference>
<feature type="compositionally biased region" description="Polar residues" evidence="10">
    <location>
        <begin position="209"/>
        <end position="230"/>
    </location>
</feature>
<keyword evidence="5 11" id="KW-0812">Transmembrane</keyword>
<sequence length="295" mass="31884">MILQLGVILGLVVTFTNDTLFQYGIPLAIYAALATAFGAQGIHLNVFHGIPAQKALAAGWLITCIINVLWILILSSEPSSLIYRYVSSNGRVSGTIANPNMAVQNVSTNLDAFANKYTTEGVVPEHQHDHDHQHHNGSAVGSLVGNSENRGSRVHSMGADPEGHRQRSIGVWSTPSQTPIRPGSMRDVPPVPESTVPPADVSEAGLGTRPTSEANIDQNRPISTNHTNPNMGPAPQQLPRALALFDYHASEADPYELSFKKGEVLEVSDRTGKWWEAIRTDGTRGIAPSNYLKLM</sequence>
<keyword evidence="8 11" id="KW-0472">Membrane</keyword>
<dbReference type="Gene3D" id="2.30.30.40">
    <property type="entry name" value="SH3 Domains"/>
    <property type="match status" value="1"/>
</dbReference>
<dbReference type="PROSITE" id="PS50002">
    <property type="entry name" value="SH3"/>
    <property type="match status" value="1"/>
</dbReference>
<dbReference type="InterPro" id="IPR036028">
    <property type="entry name" value="SH3-like_dom_sf"/>
</dbReference>
<keyword evidence="6 11" id="KW-1133">Transmembrane helix</keyword>
<dbReference type="Proteomes" id="UP000807342">
    <property type="component" value="Unassembled WGS sequence"/>
</dbReference>
<evidence type="ECO:0000256" key="6">
    <source>
        <dbReference type="ARBA" id="ARBA00022989"/>
    </source>
</evidence>
<evidence type="ECO:0000256" key="5">
    <source>
        <dbReference type="ARBA" id="ARBA00022692"/>
    </source>
</evidence>
<name>A0A9P5XCZ8_9AGAR</name>
<dbReference type="PRINTS" id="PR00452">
    <property type="entry name" value="SH3DOMAIN"/>
</dbReference>
<keyword evidence="7" id="KW-0346">Stress response</keyword>
<comment type="subcellular location">
    <subcellularLocation>
        <location evidence="1">Cell membrane</location>
        <topology evidence="1">Multi-pass membrane protein</topology>
    </subcellularLocation>
</comment>
<protein>
    <recommendedName>
        <fullName evidence="12">SH3 domain-containing protein</fullName>
    </recommendedName>
</protein>
<evidence type="ECO:0000256" key="11">
    <source>
        <dbReference type="SAM" id="Phobius"/>
    </source>
</evidence>
<organism evidence="13 14">
    <name type="scientific">Macrolepiota fuliginosa MF-IS2</name>
    <dbReference type="NCBI Taxonomy" id="1400762"/>
    <lineage>
        <taxon>Eukaryota</taxon>
        <taxon>Fungi</taxon>
        <taxon>Dikarya</taxon>
        <taxon>Basidiomycota</taxon>
        <taxon>Agaricomycotina</taxon>
        <taxon>Agaricomycetes</taxon>
        <taxon>Agaricomycetidae</taxon>
        <taxon>Agaricales</taxon>
        <taxon>Agaricineae</taxon>
        <taxon>Agaricaceae</taxon>
        <taxon>Macrolepiota</taxon>
    </lineage>
</organism>
<gene>
    <name evidence="13" type="ORF">P691DRAFT_803062</name>
</gene>
<comment type="similarity">
    <text evidence="2">Belongs to the SHO1 family.</text>
</comment>
<evidence type="ECO:0000256" key="3">
    <source>
        <dbReference type="ARBA" id="ARBA00022443"/>
    </source>
</evidence>
<feature type="compositionally biased region" description="Basic and acidic residues" evidence="10">
    <location>
        <begin position="125"/>
        <end position="134"/>
    </location>
</feature>
<dbReference type="AlphaFoldDB" id="A0A9P5XCZ8"/>
<keyword evidence="4" id="KW-1003">Cell membrane</keyword>
<comment type="caution">
    <text evidence="13">The sequence shown here is derived from an EMBL/GenBank/DDBJ whole genome shotgun (WGS) entry which is preliminary data.</text>
</comment>
<dbReference type="InterPro" id="IPR001452">
    <property type="entry name" value="SH3_domain"/>
</dbReference>
<evidence type="ECO:0000256" key="2">
    <source>
        <dbReference type="ARBA" id="ARBA00009739"/>
    </source>
</evidence>
<evidence type="ECO:0000259" key="12">
    <source>
        <dbReference type="PROSITE" id="PS50002"/>
    </source>
</evidence>
<accession>A0A9P5XCZ8</accession>
<dbReference type="SUPFAM" id="SSF50044">
    <property type="entry name" value="SH3-domain"/>
    <property type="match status" value="1"/>
</dbReference>
<evidence type="ECO:0000256" key="10">
    <source>
        <dbReference type="SAM" id="MobiDB-lite"/>
    </source>
</evidence>
<keyword evidence="3 9" id="KW-0728">SH3 domain</keyword>
<dbReference type="GO" id="GO:0005886">
    <property type="term" value="C:plasma membrane"/>
    <property type="evidence" value="ECO:0007669"/>
    <property type="project" value="UniProtKB-SubCell"/>
</dbReference>
<feature type="region of interest" description="Disordered" evidence="10">
    <location>
        <begin position="125"/>
        <end position="236"/>
    </location>
</feature>
<feature type="transmembrane region" description="Helical" evidence="11">
    <location>
        <begin position="20"/>
        <end position="43"/>
    </location>
</feature>
<evidence type="ECO:0000256" key="8">
    <source>
        <dbReference type="ARBA" id="ARBA00023136"/>
    </source>
</evidence>
<feature type="transmembrane region" description="Helical" evidence="11">
    <location>
        <begin position="55"/>
        <end position="74"/>
    </location>
</feature>
<proteinExistence type="inferred from homology"/>
<evidence type="ECO:0000256" key="7">
    <source>
        <dbReference type="ARBA" id="ARBA00023016"/>
    </source>
</evidence>
<evidence type="ECO:0000256" key="1">
    <source>
        <dbReference type="ARBA" id="ARBA00004651"/>
    </source>
</evidence>
<evidence type="ECO:0000256" key="4">
    <source>
        <dbReference type="ARBA" id="ARBA00022475"/>
    </source>
</evidence>
<dbReference type="InterPro" id="IPR035522">
    <property type="entry name" value="Sho1_SH3"/>
</dbReference>
<evidence type="ECO:0000313" key="13">
    <source>
        <dbReference type="EMBL" id="KAF9447016.1"/>
    </source>
</evidence>
<feature type="domain" description="SH3" evidence="12">
    <location>
        <begin position="236"/>
        <end position="295"/>
    </location>
</feature>
<keyword evidence="14" id="KW-1185">Reference proteome</keyword>